<name>A0ABQ8ETG5_9FUNG</name>
<organism evidence="2 3">
    <name type="scientific">Batrachochytrium salamandrivorans</name>
    <dbReference type="NCBI Taxonomy" id="1357716"/>
    <lineage>
        <taxon>Eukaryota</taxon>
        <taxon>Fungi</taxon>
        <taxon>Fungi incertae sedis</taxon>
        <taxon>Chytridiomycota</taxon>
        <taxon>Chytridiomycota incertae sedis</taxon>
        <taxon>Chytridiomycetes</taxon>
        <taxon>Rhizophydiales</taxon>
        <taxon>Rhizophydiales incertae sedis</taxon>
        <taxon>Batrachochytrium</taxon>
    </lineage>
</organism>
<sequence length="202" mass="22832">MKLSSFFVAVMVITSANAGWLDEIKQIVGGIHITVPAVTLEFKPLALDQPPPPQLPVSSVMSDIVLKQMKDYSIIQPMFTTSKRQNDILIRMFKVKERIFDLVARIEHESSKYSTTMKLTSHFAPTGLTEAICSGGPSYLNIQKILGEIDRYLKRLYTLDSEYNTYYGHIVSPAYIGFRCLKLLVDTVKTDLDLLKYQPGLH</sequence>
<gene>
    <name evidence="2" type="ORF">BASA50_000743</name>
</gene>
<feature type="signal peptide" evidence="1">
    <location>
        <begin position="1"/>
        <end position="18"/>
    </location>
</feature>
<keyword evidence="1" id="KW-0732">Signal</keyword>
<evidence type="ECO:0000313" key="3">
    <source>
        <dbReference type="Proteomes" id="UP001648503"/>
    </source>
</evidence>
<comment type="caution">
    <text evidence="2">The sequence shown here is derived from an EMBL/GenBank/DDBJ whole genome shotgun (WGS) entry which is preliminary data.</text>
</comment>
<evidence type="ECO:0000313" key="2">
    <source>
        <dbReference type="EMBL" id="KAH6586279.1"/>
    </source>
</evidence>
<dbReference type="EMBL" id="JAFCIX010000575">
    <property type="protein sequence ID" value="KAH6586279.1"/>
    <property type="molecule type" value="Genomic_DNA"/>
</dbReference>
<protein>
    <submittedName>
        <fullName evidence="2">Uncharacterized protein</fullName>
    </submittedName>
</protein>
<accession>A0ABQ8ETG5</accession>
<feature type="chain" id="PRO_5046538097" evidence="1">
    <location>
        <begin position="19"/>
        <end position="202"/>
    </location>
</feature>
<keyword evidence="3" id="KW-1185">Reference proteome</keyword>
<evidence type="ECO:0000256" key="1">
    <source>
        <dbReference type="SAM" id="SignalP"/>
    </source>
</evidence>
<dbReference type="Proteomes" id="UP001648503">
    <property type="component" value="Unassembled WGS sequence"/>
</dbReference>
<reference evidence="2 3" key="1">
    <citation type="submission" date="2021-02" db="EMBL/GenBank/DDBJ databases">
        <title>Variation within the Batrachochytrium salamandrivorans European outbreak.</title>
        <authorList>
            <person name="Kelly M."/>
            <person name="Pasmans F."/>
            <person name="Shea T.P."/>
            <person name="Munoz J.F."/>
            <person name="Carranza S."/>
            <person name="Cuomo C.A."/>
            <person name="Martel A."/>
        </authorList>
    </citation>
    <scope>NUCLEOTIDE SEQUENCE [LARGE SCALE GENOMIC DNA]</scope>
    <source>
        <strain evidence="2 3">AMFP18/2</strain>
    </source>
</reference>
<proteinExistence type="predicted"/>